<evidence type="ECO:0000313" key="3">
    <source>
        <dbReference type="EMBL" id="KLV00023.1"/>
    </source>
</evidence>
<sequence length="552" mass="59643">MAKNKNRHRWLNIQTATVFHTLPFISVFIMKMDLKLTALAAALLLAGCASDSNNTAATATPATNHAEAASEVSTLKQQITLAEQRLALAKTQELDWLATDLMQEATQALQDAKEYYAVIEKDPTQAHSSSGFFSSTTNWQAAEENLKAFNDAVNQAEALQRQAHTLLAEAFSYRTQLHQLKANDIYPSTYQRLDGEFKTLIEWIADNDAERATQAQPALVTKLRALEVKTVVHLYLDDAKKTLASLKKANISQHAPDTLAAAAAAVVAAEAFITADPRDMDTIKQKADDAVFTLKHTRHIADAVQQLKLLPAKDYERYVVSQETILLNISQALGADDSRDRALPEQGQAIVAYIQQYQRDLADIKQLQTQLTTANEKVTKLENDLSQLNEQNKKVAMLEAQLATLHSTAPVITAAPVKAQAPVATETAVAEEASAVTETTTEAATDSIEAEAVAETKNAAETDTVETTDAVITESDTAAAVETAESAEKTVTAETVTTEAATTTEATTTEVTADAVTDVDPEADKMADVKNSVETTPTKRAATDNTTENAAQ</sequence>
<protein>
    <recommendedName>
        <fullName evidence="5">ATPase</fullName>
    </recommendedName>
</protein>
<feature type="compositionally biased region" description="Low complexity" evidence="2">
    <location>
        <begin position="495"/>
        <end position="518"/>
    </location>
</feature>
<accession>A0A0J1GJV0</accession>
<dbReference type="AlphaFoldDB" id="A0A0J1GJV0"/>
<feature type="compositionally biased region" description="Polar residues" evidence="2">
    <location>
        <begin position="532"/>
        <end position="552"/>
    </location>
</feature>
<gene>
    <name evidence="3" type="ORF">ABT58_13580</name>
</gene>
<dbReference type="PATRIC" id="fig|754436.4.peg.2886"/>
<keyword evidence="4" id="KW-1185">Reference proteome</keyword>
<dbReference type="Proteomes" id="UP000036426">
    <property type="component" value="Unassembled WGS sequence"/>
</dbReference>
<name>A0A0J1GJV0_9GAMM</name>
<organism evidence="3 4">
    <name type="scientific">Photobacterium aphoticum</name>
    <dbReference type="NCBI Taxonomy" id="754436"/>
    <lineage>
        <taxon>Bacteria</taxon>
        <taxon>Pseudomonadati</taxon>
        <taxon>Pseudomonadota</taxon>
        <taxon>Gammaproteobacteria</taxon>
        <taxon>Vibrionales</taxon>
        <taxon>Vibrionaceae</taxon>
        <taxon>Photobacterium</taxon>
    </lineage>
</organism>
<feature type="region of interest" description="Disordered" evidence="2">
    <location>
        <begin position="495"/>
        <end position="552"/>
    </location>
</feature>
<evidence type="ECO:0000256" key="1">
    <source>
        <dbReference type="SAM" id="Coils"/>
    </source>
</evidence>
<evidence type="ECO:0000256" key="2">
    <source>
        <dbReference type="SAM" id="MobiDB-lite"/>
    </source>
</evidence>
<dbReference type="EMBL" id="LDOV01000025">
    <property type="protein sequence ID" value="KLV00023.1"/>
    <property type="molecule type" value="Genomic_DNA"/>
</dbReference>
<evidence type="ECO:0000313" key="4">
    <source>
        <dbReference type="Proteomes" id="UP000036426"/>
    </source>
</evidence>
<evidence type="ECO:0008006" key="5">
    <source>
        <dbReference type="Google" id="ProtNLM"/>
    </source>
</evidence>
<feature type="coiled-coil region" evidence="1">
    <location>
        <begin position="65"/>
        <end position="169"/>
    </location>
</feature>
<comment type="caution">
    <text evidence="3">The sequence shown here is derived from an EMBL/GenBank/DDBJ whole genome shotgun (WGS) entry which is preliminary data.</text>
</comment>
<feature type="coiled-coil region" evidence="1">
    <location>
        <begin position="357"/>
        <end position="408"/>
    </location>
</feature>
<keyword evidence="1" id="KW-0175">Coiled coil</keyword>
<proteinExistence type="predicted"/>
<reference evidence="3 4" key="1">
    <citation type="submission" date="2015-05" db="EMBL/GenBank/DDBJ databases">
        <title>Photobacterium galathea sp. nov.</title>
        <authorList>
            <person name="Machado H."/>
            <person name="Gram L."/>
        </authorList>
    </citation>
    <scope>NUCLEOTIDE SEQUENCE [LARGE SCALE GENOMIC DNA]</scope>
    <source>
        <strain evidence="3 4">DSM 25995</strain>
    </source>
</reference>